<proteinExistence type="predicted"/>
<dbReference type="EMBL" id="JACZZA010000010">
    <property type="protein sequence ID" value="MBE1161840.1"/>
    <property type="molecule type" value="Genomic_DNA"/>
</dbReference>
<protein>
    <submittedName>
        <fullName evidence="1">Uncharacterized protein</fullName>
    </submittedName>
</protein>
<reference evidence="1 2" key="1">
    <citation type="submission" date="2020-09" db="EMBL/GenBank/DDBJ databases">
        <title>Dyella sp. 7MK23 isolated from forest soil.</title>
        <authorList>
            <person name="Fu J."/>
        </authorList>
    </citation>
    <scope>NUCLEOTIDE SEQUENCE [LARGE SCALE GENOMIC DNA]</scope>
    <source>
        <strain evidence="1 2">7MK23</strain>
    </source>
</reference>
<dbReference type="Proteomes" id="UP000651010">
    <property type="component" value="Unassembled WGS sequence"/>
</dbReference>
<comment type="caution">
    <text evidence="1">The sequence shown here is derived from an EMBL/GenBank/DDBJ whole genome shotgun (WGS) entry which is preliminary data.</text>
</comment>
<gene>
    <name evidence="1" type="ORF">IGX34_15765</name>
</gene>
<accession>A0ABR9GCU1</accession>
<evidence type="ECO:0000313" key="2">
    <source>
        <dbReference type="Proteomes" id="UP000651010"/>
    </source>
</evidence>
<name>A0ABR9GCU1_9GAMM</name>
<sequence>MHKRIALIVFFILLCLMLFYGAYRAYRHQEARPAVSPTAALLLAIPWQRRRRPALTSEPPA</sequence>
<keyword evidence="2" id="KW-1185">Reference proteome</keyword>
<organism evidence="1 2">
    <name type="scientific">Dyella acidiphila</name>
    <dbReference type="NCBI Taxonomy" id="2775866"/>
    <lineage>
        <taxon>Bacteria</taxon>
        <taxon>Pseudomonadati</taxon>
        <taxon>Pseudomonadota</taxon>
        <taxon>Gammaproteobacteria</taxon>
        <taxon>Lysobacterales</taxon>
        <taxon>Rhodanobacteraceae</taxon>
        <taxon>Dyella</taxon>
    </lineage>
</organism>
<evidence type="ECO:0000313" key="1">
    <source>
        <dbReference type="EMBL" id="MBE1161840.1"/>
    </source>
</evidence>
<dbReference type="RefSeq" id="WP_192556684.1">
    <property type="nucleotide sequence ID" value="NZ_JACZZA010000010.1"/>
</dbReference>